<evidence type="ECO:0000313" key="1">
    <source>
        <dbReference type="EMBL" id="DAF61715.1"/>
    </source>
</evidence>
<sequence>MSVVNFIQTIWSKKIQDDLELKLKLIKNCTREYEGDCKYAQTVKILGVGDPTVSGYQGVVDYEDMSDSSQLLTIAFAEYFSFAVKDIDKAQSVPGLPEKYQQKATSKLAQRREINLGRLVAGKCITTISEASATYAKTQDTDIKTFKDYFVQKNINGKTIYQRVAKPVKVDIANYYEITKATYENGAKNITTAAAKTQTGVKTAIDDAIVALRQRNFDVGGVIEIDPATYSTFKNNLVELSTNNPELIRKGIVGMYDNFEVVMSNAIYNDGANRFCIVRSKTAIAFAGQINEVESLRLQNAFSDGIRGLDTYGMKIIAQDELQCVKIPA</sequence>
<accession>A0A8S5TFA8</accession>
<dbReference type="EMBL" id="BK032816">
    <property type="protein sequence ID" value="DAF61715.1"/>
    <property type="molecule type" value="Genomic_DNA"/>
</dbReference>
<name>A0A8S5TFA8_9CAUD</name>
<reference evidence="1" key="1">
    <citation type="journal article" date="2021" name="Proc. Natl. Acad. Sci. U.S.A.">
        <title>A Catalog of Tens of Thousands of Viruses from Human Metagenomes Reveals Hidden Associations with Chronic Diseases.</title>
        <authorList>
            <person name="Tisza M.J."/>
            <person name="Buck C.B."/>
        </authorList>
    </citation>
    <scope>NUCLEOTIDE SEQUENCE</scope>
    <source>
        <strain evidence="1">Ct1yA16</strain>
    </source>
</reference>
<proteinExistence type="predicted"/>
<protein>
    <submittedName>
        <fullName evidence="1">Major capsid protein</fullName>
    </submittedName>
</protein>
<organism evidence="1">
    <name type="scientific">Siphoviridae sp. ct1yA16</name>
    <dbReference type="NCBI Taxonomy" id="2827767"/>
    <lineage>
        <taxon>Viruses</taxon>
        <taxon>Duplodnaviria</taxon>
        <taxon>Heunggongvirae</taxon>
        <taxon>Uroviricota</taxon>
        <taxon>Caudoviricetes</taxon>
    </lineage>
</organism>